<dbReference type="FunFam" id="3.40.1170.10:FF:000002">
    <property type="entry name" value="DNA mismatch repair protein"/>
    <property type="match status" value="1"/>
</dbReference>
<evidence type="ECO:0000259" key="9">
    <source>
        <dbReference type="PROSITE" id="PS00486"/>
    </source>
</evidence>
<sequence>MSKKPVQSNTLFNYFTSPKTPTSLRKKESSVEIQSRDKTPSRKINTSSSVSQDESDDEVPLPTKRRCTALIDSDSEPENKSPNKRTSKSNSPPSKRQKLNYSDEESSNNESSPEKQTTDSSSKAEMSRKLLAEYSFSKTDETVKINFNKPIKMEKSTNSNDNLDTSWTHEKLDFLKPENIRDAQKRKLSDPEYDPTTLYVPKDYLDSLTPAMRQWWILKSQNMDSVLFFKVGKFYELYNMDAVVGVQQLGFSYMKGEFAHSGFPESAYGKMATMLIDKGFKVARVEQTETPEMMSERCKGLRKVTKYDKVVAREICQVTTKASCVYGAQMPEARSEVGTYLYAFAARVNPDNTSRMGVCFIETSIGKFHLSEFDDDKHCSKVMGLFVEYPPGLILIERGANYGPLKYLLNTQLKDVMQETLASKTQFYNAADLLEKLFSECYFKDKNGEFQWPKMFTEVADDCNPKPEYELCLKSLGAIHSFLKRSYLDIQLFSMGLFEKYEPPNLKSKFDISHVERDYMILDYTAIQNLSLLGGKGTLQNTLDFCKTRFGKRLLPQIICKPLCQLDKIRLRQDAVQELFDDPKKLDACQQVLKKLPDLERQVAKIHTYGNKFCVTNHPDGRAILYEAKAYSKRKIIDLLKTLKGFEVSQEIADIFHNCESRLLRKLTQFAPNGMNINLTETLNFFKQAFNHDEAEKEGTIIPKRGVDEDYDEADNKIKEINTQLQTYLNEQSKFFGCQVTYFGTDKKRFQLEVPDHKAHKADGEYQMEGQRKGAKPAKRFSTSTTKELLQKMLKAEAERDKLILDLNRRIFEKFSQRYNEWQQVIHCLALLDVLCSLAEYACKFSGDICKPDIHAFSIKPFISIENGKHPCVANIENFVPNDTDVGVKDKAPLLLLTGPNMGGKSTLMRQVSIIAIMAQIGCFVPANRCSLSLIDRVFTRLGAFDDIVRGQSTFFVELNEASMILKHASMQSLLIIDELGRGTATHDGNAIATAYVEKLIQMKCRTLFSTHYHSLVDHFIDNSEVQLGHMACMVENEDVESEEVVTLLYKLSEGRCPKSFGFNAAKLAGLSEKIVARARELSKAVETEDKYRFVFRKVFATDTNIKELIDLINVLEF</sequence>
<dbReference type="Proteomes" id="UP001566132">
    <property type="component" value="Unassembled WGS sequence"/>
</dbReference>
<name>A0ABD1E825_HYPHA</name>
<feature type="compositionally biased region" description="Basic and acidic residues" evidence="8">
    <location>
        <begin position="25"/>
        <end position="40"/>
    </location>
</feature>
<dbReference type="Pfam" id="PF01624">
    <property type="entry name" value="MutS_I"/>
    <property type="match status" value="1"/>
</dbReference>
<proteinExistence type="inferred from homology"/>
<feature type="region of interest" description="Disordered" evidence="8">
    <location>
        <begin position="1"/>
        <end position="126"/>
    </location>
</feature>
<dbReference type="GO" id="GO:0005524">
    <property type="term" value="F:ATP binding"/>
    <property type="evidence" value="ECO:0007669"/>
    <property type="project" value="UniProtKB-UniRule"/>
</dbReference>
<organism evidence="10 11">
    <name type="scientific">Hypothenemus hampei</name>
    <name type="common">Coffee berry borer</name>
    <dbReference type="NCBI Taxonomy" id="57062"/>
    <lineage>
        <taxon>Eukaryota</taxon>
        <taxon>Metazoa</taxon>
        <taxon>Ecdysozoa</taxon>
        <taxon>Arthropoda</taxon>
        <taxon>Hexapoda</taxon>
        <taxon>Insecta</taxon>
        <taxon>Pterygota</taxon>
        <taxon>Neoptera</taxon>
        <taxon>Endopterygota</taxon>
        <taxon>Coleoptera</taxon>
        <taxon>Polyphaga</taxon>
        <taxon>Cucujiformia</taxon>
        <taxon>Curculionidae</taxon>
        <taxon>Scolytinae</taxon>
        <taxon>Hypothenemus</taxon>
    </lineage>
</organism>
<dbReference type="PROSITE" id="PS00486">
    <property type="entry name" value="DNA_MISMATCH_REPAIR_2"/>
    <property type="match status" value="1"/>
</dbReference>
<keyword evidence="5 6" id="KW-0238">DNA-binding</keyword>
<dbReference type="PANTHER" id="PTHR11361">
    <property type="entry name" value="DNA MISMATCH REPAIR PROTEIN MUTS FAMILY MEMBER"/>
    <property type="match status" value="1"/>
</dbReference>
<dbReference type="PIRSF" id="PIRSF037677">
    <property type="entry name" value="DNA_mis_repair_Msh6"/>
    <property type="match status" value="1"/>
</dbReference>
<dbReference type="SMART" id="SM00533">
    <property type="entry name" value="MUTSd"/>
    <property type="match status" value="1"/>
</dbReference>
<reference evidence="10 11" key="1">
    <citation type="submission" date="2024-05" db="EMBL/GenBank/DDBJ databases">
        <title>Genetic variation in Jamaican populations of the coffee berry borer (Hypothenemus hampei).</title>
        <authorList>
            <person name="Errbii M."/>
            <person name="Myrie A."/>
        </authorList>
    </citation>
    <scope>NUCLEOTIDE SEQUENCE [LARGE SCALE GENOMIC DNA]</scope>
    <source>
        <strain evidence="10">JA-Hopewell-2020-01-JO</strain>
        <tissue evidence="10">Whole body</tissue>
    </source>
</reference>
<dbReference type="InterPro" id="IPR027417">
    <property type="entry name" value="P-loop_NTPase"/>
</dbReference>
<dbReference type="InterPro" id="IPR045076">
    <property type="entry name" value="MutS"/>
</dbReference>
<dbReference type="InterPro" id="IPR017261">
    <property type="entry name" value="DNA_mismatch_repair_MutS/MSH"/>
</dbReference>
<dbReference type="Pfam" id="PF00488">
    <property type="entry name" value="MutS_V"/>
    <property type="match status" value="1"/>
</dbReference>
<dbReference type="Gene3D" id="3.40.50.300">
    <property type="entry name" value="P-loop containing nucleotide triphosphate hydrolases"/>
    <property type="match status" value="1"/>
</dbReference>
<dbReference type="GO" id="GO:0006281">
    <property type="term" value="P:DNA repair"/>
    <property type="evidence" value="ECO:0007669"/>
    <property type="project" value="UniProtKB-KW"/>
</dbReference>
<dbReference type="FunFam" id="1.10.1420.10:FF:000005">
    <property type="entry name" value="DNA mismatch repair protein"/>
    <property type="match status" value="1"/>
</dbReference>
<feature type="domain" description="DNA mismatch repair proteins mutS family" evidence="9">
    <location>
        <begin position="973"/>
        <end position="989"/>
    </location>
</feature>
<dbReference type="Gene3D" id="3.40.1170.10">
    <property type="entry name" value="DNA repair protein MutS, domain I"/>
    <property type="match status" value="1"/>
</dbReference>
<evidence type="ECO:0000256" key="7">
    <source>
        <dbReference type="SAM" id="Coils"/>
    </source>
</evidence>
<protein>
    <recommendedName>
        <fullName evidence="6">DNA mismatch repair protein</fullName>
    </recommendedName>
</protein>
<keyword evidence="6" id="KW-0234">DNA repair</keyword>
<evidence type="ECO:0000256" key="5">
    <source>
        <dbReference type="ARBA" id="ARBA00023125"/>
    </source>
</evidence>
<accession>A0ABD1E825</accession>
<dbReference type="Pfam" id="PF05190">
    <property type="entry name" value="MutS_IV"/>
    <property type="match status" value="1"/>
</dbReference>
<comment type="function">
    <text evidence="6">Component of the post-replicative DNA mismatch repair system (MMR).</text>
</comment>
<keyword evidence="7" id="KW-0175">Coiled coil</keyword>
<evidence type="ECO:0000256" key="3">
    <source>
        <dbReference type="ARBA" id="ARBA00022763"/>
    </source>
</evidence>
<dbReference type="InterPro" id="IPR007695">
    <property type="entry name" value="DNA_mismatch_repair_MutS-lik_N"/>
</dbReference>
<evidence type="ECO:0000256" key="4">
    <source>
        <dbReference type="ARBA" id="ARBA00022840"/>
    </source>
</evidence>
<dbReference type="GO" id="GO:0030983">
    <property type="term" value="F:mismatched DNA binding"/>
    <property type="evidence" value="ECO:0007669"/>
    <property type="project" value="UniProtKB-UniRule"/>
</dbReference>
<keyword evidence="11" id="KW-1185">Reference proteome</keyword>
<dbReference type="AlphaFoldDB" id="A0ABD1E825"/>
<evidence type="ECO:0000313" key="11">
    <source>
        <dbReference type="Proteomes" id="UP001566132"/>
    </source>
</evidence>
<dbReference type="Gene3D" id="1.10.1420.10">
    <property type="match status" value="2"/>
</dbReference>
<dbReference type="InterPro" id="IPR007861">
    <property type="entry name" value="DNA_mismatch_repair_MutS_clamp"/>
</dbReference>
<dbReference type="InterPro" id="IPR016151">
    <property type="entry name" value="DNA_mismatch_repair_MutS_N"/>
</dbReference>
<dbReference type="InterPro" id="IPR036678">
    <property type="entry name" value="MutS_con_dom_sf"/>
</dbReference>
<dbReference type="InterPro" id="IPR000432">
    <property type="entry name" value="DNA_mismatch_repair_MutS_C"/>
</dbReference>
<comment type="similarity">
    <text evidence="1 6">Belongs to the DNA mismatch repair MutS family.</text>
</comment>
<evidence type="ECO:0000256" key="1">
    <source>
        <dbReference type="ARBA" id="ARBA00006271"/>
    </source>
</evidence>
<dbReference type="SMART" id="SM00534">
    <property type="entry name" value="MUTSac"/>
    <property type="match status" value="1"/>
</dbReference>
<dbReference type="SUPFAM" id="SSF48334">
    <property type="entry name" value="DNA repair protein MutS, domain III"/>
    <property type="match status" value="1"/>
</dbReference>
<dbReference type="Pfam" id="PF05192">
    <property type="entry name" value="MutS_III"/>
    <property type="match status" value="1"/>
</dbReference>
<dbReference type="Gene3D" id="3.30.420.110">
    <property type="entry name" value="MutS, connector domain"/>
    <property type="match status" value="1"/>
</dbReference>
<evidence type="ECO:0000313" key="10">
    <source>
        <dbReference type="EMBL" id="KAL1490516.1"/>
    </source>
</evidence>
<keyword evidence="4 6" id="KW-0067">ATP-binding</keyword>
<comment type="caution">
    <text evidence="10">The sequence shown here is derived from an EMBL/GenBank/DDBJ whole genome shotgun (WGS) entry which is preliminary data.</text>
</comment>
<dbReference type="InterPro" id="IPR007696">
    <property type="entry name" value="DNA_mismatch_repair_MutS_core"/>
</dbReference>
<dbReference type="SUPFAM" id="SSF55271">
    <property type="entry name" value="DNA repair protein MutS, domain I"/>
    <property type="match status" value="1"/>
</dbReference>
<evidence type="ECO:0000256" key="6">
    <source>
        <dbReference type="PIRNR" id="PIRNR037677"/>
    </source>
</evidence>
<keyword evidence="3 6" id="KW-0227">DNA damage</keyword>
<evidence type="ECO:0000256" key="8">
    <source>
        <dbReference type="SAM" id="MobiDB-lite"/>
    </source>
</evidence>
<evidence type="ECO:0000256" key="2">
    <source>
        <dbReference type="ARBA" id="ARBA00022741"/>
    </source>
</evidence>
<dbReference type="SUPFAM" id="SSF52540">
    <property type="entry name" value="P-loop containing nucleoside triphosphate hydrolases"/>
    <property type="match status" value="1"/>
</dbReference>
<keyword evidence="2 6" id="KW-0547">Nucleotide-binding</keyword>
<feature type="compositionally biased region" description="Polar residues" evidence="8">
    <location>
        <begin position="1"/>
        <end position="23"/>
    </location>
</feature>
<dbReference type="PANTHER" id="PTHR11361:SF148">
    <property type="entry name" value="DNA MISMATCH REPAIR PROTEIN MSH6"/>
    <property type="match status" value="1"/>
</dbReference>
<feature type="coiled-coil region" evidence="7">
    <location>
        <begin position="704"/>
        <end position="731"/>
    </location>
</feature>
<dbReference type="InterPro" id="IPR036187">
    <property type="entry name" value="DNA_mismatch_repair_MutS_sf"/>
</dbReference>
<gene>
    <name evidence="10" type="ORF">ABEB36_013196</name>
</gene>
<dbReference type="EMBL" id="JBDJPC010000010">
    <property type="protein sequence ID" value="KAL1490516.1"/>
    <property type="molecule type" value="Genomic_DNA"/>
</dbReference>